<protein>
    <submittedName>
        <fullName evidence="2">DUF998 domain-containing protein</fullName>
    </submittedName>
</protein>
<keyword evidence="1" id="KW-0472">Membrane</keyword>
<dbReference type="EMBL" id="SJZI01000002">
    <property type="protein sequence ID" value="TCJ19084.1"/>
    <property type="molecule type" value="Genomic_DNA"/>
</dbReference>
<feature type="transmembrane region" description="Helical" evidence="1">
    <location>
        <begin position="230"/>
        <end position="247"/>
    </location>
</feature>
<reference evidence="2 3" key="1">
    <citation type="submission" date="2019-03" db="EMBL/GenBank/DDBJ databases">
        <authorList>
            <person name="Kim M.K.M."/>
        </authorList>
    </citation>
    <scope>NUCLEOTIDE SEQUENCE [LARGE SCALE GENOMIC DNA]</scope>
    <source>
        <strain evidence="2 3">17J68-12</strain>
    </source>
</reference>
<accession>A0A4R1BNG7</accession>
<proteinExistence type="predicted"/>
<organism evidence="2 3">
    <name type="scientific">Flaviaesturariibacter flavus</name>
    <dbReference type="NCBI Taxonomy" id="2502780"/>
    <lineage>
        <taxon>Bacteria</taxon>
        <taxon>Pseudomonadati</taxon>
        <taxon>Bacteroidota</taxon>
        <taxon>Chitinophagia</taxon>
        <taxon>Chitinophagales</taxon>
        <taxon>Chitinophagaceae</taxon>
        <taxon>Flaviaestuariibacter</taxon>
    </lineage>
</organism>
<feature type="transmembrane region" description="Helical" evidence="1">
    <location>
        <begin position="197"/>
        <end position="218"/>
    </location>
</feature>
<feature type="transmembrane region" description="Helical" evidence="1">
    <location>
        <begin position="267"/>
        <end position="288"/>
    </location>
</feature>
<evidence type="ECO:0000256" key="1">
    <source>
        <dbReference type="SAM" id="Phobius"/>
    </source>
</evidence>
<comment type="caution">
    <text evidence="2">The sequence shown here is derived from an EMBL/GenBank/DDBJ whole genome shotgun (WGS) entry which is preliminary data.</text>
</comment>
<feature type="transmembrane region" description="Helical" evidence="1">
    <location>
        <begin position="26"/>
        <end position="49"/>
    </location>
</feature>
<keyword evidence="1" id="KW-0812">Transmembrane</keyword>
<dbReference type="RefSeq" id="WP_131446058.1">
    <property type="nucleotide sequence ID" value="NZ_SJZI01000002.1"/>
</dbReference>
<feature type="transmembrane region" description="Helical" evidence="1">
    <location>
        <begin position="98"/>
        <end position="120"/>
    </location>
</feature>
<evidence type="ECO:0000313" key="2">
    <source>
        <dbReference type="EMBL" id="TCJ19084.1"/>
    </source>
</evidence>
<feature type="transmembrane region" description="Helical" evidence="1">
    <location>
        <begin position="126"/>
        <end position="145"/>
    </location>
</feature>
<name>A0A4R1BNG7_9BACT</name>
<dbReference type="OrthoDB" id="657164at2"/>
<feature type="transmembrane region" description="Helical" evidence="1">
    <location>
        <begin position="333"/>
        <end position="353"/>
    </location>
</feature>
<dbReference type="Proteomes" id="UP000295334">
    <property type="component" value="Unassembled WGS sequence"/>
</dbReference>
<dbReference type="Pfam" id="PF06197">
    <property type="entry name" value="DUF998"/>
    <property type="match status" value="1"/>
</dbReference>
<keyword evidence="1" id="KW-1133">Transmembrane helix</keyword>
<sequence length="372" mass="41008">MQLLFTQPAQPASASAETHQPGWKRALLLGVLAYEGAGALLGGALLVASPDGSRLRMPVSMLRGAFEDFLIPGIVLLLMGVLNSVAFIAVLKRWRRSWIAAVAALVGLLIWFWIEIAVLLRLHWLHAMWGLPVVLGLYAAVPLIPRDFLRKGQLWCGIISSLLYAVINVIVPYYWEGYHWPSQVISELSAVNAPTRALWSVLAAPYTFLVLAFAWGVVRSAGENRRLRTAGWLLVAYCALGFLWPFAPMHLRTVLAAGGGNFSDTLHLALGAATELLYLLALGFVAAALGWRFRVYSVLTFLLLLVFGFLTFRESPQLARNGATPMIGVWERINIFLFLTWMSVLAVIMLRGVRETVQPHLQAGRLPVSGAR</sequence>
<feature type="transmembrane region" description="Helical" evidence="1">
    <location>
        <begin position="154"/>
        <end position="175"/>
    </location>
</feature>
<gene>
    <name evidence="2" type="ORF">EPD60_01315</name>
</gene>
<evidence type="ECO:0000313" key="3">
    <source>
        <dbReference type="Proteomes" id="UP000295334"/>
    </source>
</evidence>
<dbReference type="AlphaFoldDB" id="A0A4R1BNG7"/>
<keyword evidence="3" id="KW-1185">Reference proteome</keyword>
<feature type="transmembrane region" description="Helical" evidence="1">
    <location>
        <begin position="69"/>
        <end position="91"/>
    </location>
</feature>
<dbReference type="InterPro" id="IPR009339">
    <property type="entry name" value="DUF998"/>
</dbReference>
<feature type="transmembrane region" description="Helical" evidence="1">
    <location>
        <begin position="295"/>
        <end position="313"/>
    </location>
</feature>